<dbReference type="CDD" id="cd00140">
    <property type="entry name" value="beta_clamp"/>
    <property type="match status" value="1"/>
</dbReference>
<dbReference type="PANTHER" id="PTHR30478:SF0">
    <property type="entry name" value="BETA SLIDING CLAMP"/>
    <property type="match status" value="1"/>
</dbReference>
<evidence type="ECO:0000256" key="7">
    <source>
        <dbReference type="ARBA" id="ARBA00022932"/>
    </source>
</evidence>
<keyword evidence="4" id="KW-0808">Transferase</keyword>
<comment type="similarity">
    <text evidence="2">Belongs to the beta sliding clamp family.</text>
</comment>
<dbReference type="Pfam" id="PF02768">
    <property type="entry name" value="DNA_pol3_beta_3"/>
    <property type="match status" value="1"/>
</dbReference>
<feature type="domain" description="DNA polymerase III beta sliding clamp central" evidence="10">
    <location>
        <begin position="130"/>
        <end position="246"/>
    </location>
</feature>
<proteinExistence type="inferred from homology"/>
<dbReference type="GO" id="GO:0003887">
    <property type="term" value="F:DNA-directed DNA polymerase activity"/>
    <property type="evidence" value="ECO:0007669"/>
    <property type="project" value="UniProtKB-KW"/>
</dbReference>
<name>A0A381VDH6_9ZZZZ</name>
<dbReference type="SUPFAM" id="SSF55979">
    <property type="entry name" value="DNA clamp"/>
    <property type="match status" value="3"/>
</dbReference>
<dbReference type="PANTHER" id="PTHR30478">
    <property type="entry name" value="DNA POLYMERASE III SUBUNIT BETA"/>
    <property type="match status" value="1"/>
</dbReference>
<organism evidence="12">
    <name type="scientific">marine metagenome</name>
    <dbReference type="NCBI Taxonomy" id="408172"/>
    <lineage>
        <taxon>unclassified sequences</taxon>
        <taxon>metagenomes</taxon>
        <taxon>ecological metagenomes</taxon>
    </lineage>
</organism>
<evidence type="ECO:0008006" key="13">
    <source>
        <dbReference type="Google" id="ProtNLM"/>
    </source>
</evidence>
<evidence type="ECO:0000259" key="10">
    <source>
        <dbReference type="Pfam" id="PF02767"/>
    </source>
</evidence>
<feature type="domain" description="DNA polymerase III beta sliding clamp N-terminal" evidence="9">
    <location>
        <begin position="1"/>
        <end position="119"/>
    </location>
</feature>
<dbReference type="Pfam" id="PF00712">
    <property type="entry name" value="DNA_pol3_beta"/>
    <property type="match status" value="1"/>
</dbReference>
<dbReference type="InterPro" id="IPR022634">
    <property type="entry name" value="DNA_polIII_beta_N"/>
</dbReference>
<dbReference type="InterPro" id="IPR046938">
    <property type="entry name" value="DNA_clamp_sf"/>
</dbReference>
<evidence type="ECO:0000256" key="6">
    <source>
        <dbReference type="ARBA" id="ARBA00022705"/>
    </source>
</evidence>
<keyword evidence="3" id="KW-0963">Cytoplasm</keyword>
<sequence>MQVSCLQQNLSRGLAIVGRAVATRSNLPVLQNVKIATEDSMLVLTATNLDIAITTRIGAQVEKEGEITIPARLLTDFVNSLPDERIDIETSVEPLSMSLKCQRFEANINGTDAEEFPPIPTVDEGATIKVDPQVLRETVAYVAFAAATEDSRPVLTGIKVEVNGEDFTFAAADGFRLAVYDGKLTEPLPEPTEFIIPAKTMQEVGRLIGGDDSEVEFTVTSAGTHALFNIGTVEIVSQLMPGSFPNFRSLIPSEHRNRVIVQQSDFMRAVRSASIFARDGSGIVRVQIIGDEQGSGISISSRAEELGDNQGEIDGEVEGEVDDQSRIAFNNKYLSEVLDVLGDGEIAFEITSASSPGVVRSVSKEGYTHVVMPMFVQW</sequence>
<dbReference type="SMART" id="SM00480">
    <property type="entry name" value="POL3Bc"/>
    <property type="match status" value="1"/>
</dbReference>
<dbReference type="GO" id="GO:0005737">
    <property type="term" value="C:cytoplasm"/>
    <property type="evidence" value="ECO:0007669"/>
    <property type="project" value="UniProtKB-SubCell"/>
</dbReference>
<dbReference type="EMBL" id="UINC01008467">
    <property type="protein sequence ID" value="SVA38101.1"/>
    <property type="molecule type" value="Genomic_DNA"/>
</dbReference>
<feature type="domain" description="DNA polymerase III beta sliding clamp C-terminal" evidence="11">
    <location>
        <begin position="248"/>
        <end position="374"/>
    </location>
</feature>
<reference evidence="12" key="1">
    <citation type="submission" date="2018-05" db="EMBL/GenBank/DDBJ databases">
        <authorList>
            <person name="Lanie J.A."/>
            <person name="Ng W.-L."/>
            <person name="Kazmierczak K.M."/>
            <person name="Andrzejewski T.M."/>
            <person name="Davidsen T.M."/>
            <person name="Wayne K.J."/>
            <person name="Tettelin H."/>
            <person name="Glass J.I."/>
            <person name="Rusch D."/>
            <person name="Podicherti R."/>
            <person name="Tsui H.-C.T."/>
            <person name="Winkler M.E."/>
        </authorList>
    </citation>
    <scope>NUCLEOTIDE SEQUENCE</scope>
</reference>
<keyword evidence="8" id="KW-0238">DNA-binding</keyword>
<evidence type="ECO:0000313" key="12">
    <source>
        <dbReference type="EMBL" id="SVA38101.1"/>
    </source>
</evidence>
<evidence type="ECO:0000256" key="5">
    <source>
        <dbReference type="ARBA" id="ARBA00022695"/>
    </source>
</evidence>
<dbReference type="PIRSF" id="PIRSF000804">
    <property type="entry name" value="DNA_pol_III_b"/>
    <property type="match status" value="1"/>
</dbReference>
<evidence type="ECO:0000256" key="2">
    <source>
        <dbReference type="ARBA" id="ARBA00010752"/>
    </source>
</evidence>
<dbReference type="InterPro" id="IPR001001">
    <property type="entry name" value="DNA_polIII_beta"/>
</dbReference>
<dbReference type="InterPro" id="IPR022637">
    <property type="entry name" value="DNA_polIII_beta_cen"/>
</dbReference>
<dbReference type="Pfam" id="PF02767">
    <property type="entry name" value="DNA_pol3_beta_2"/>
    <property type="match status" value="1"/>
</dbReference>
<evidence type="ECO:0000256" key="4">
    <source>
        <dbReference type="ARBA" id="ARBA00022679"/>
    </source>
</evidence>
<keyword evidence="6" id="KW-0235">DNA replication</keyword>
<dbReference type="GO" id="GO:0006271">
    <property type="term" value="P:DNA strand elongation involved in DNA replication"/>
    <property type="evidence" value="ECO:0007669"/>
    <property type="project" value="TreeGrafter"/>
</dbReference>
<evidence type="ECO:0000256" key="8">
    <source>
        <dbReference type="ARBA" id="ARBA00023125"/>
    </source>
</evidence>
<evidence type="ECO:0000256" key="1">
    <source>
        <dbReference type="ARBA" id="ARBA00004496"/>
    </source>
</evidence>
<dbReference type="Gene3D" id="3.70.10.10">
    <property type="match status" value="1"/>
</dbReference>
<evidence type="ECO:0000259" key="11">
    <source>
        <dbReference type="Pfam" id="PF02768"/>
    </source>
</evidence>
<dbReference type="GO" id="GO:0009360">
    <property type="term" value="C:DNA polymerase III complex"/>
    <property type="evidence" value="ECO:0007669"/>
    <property type="project" value="InterPro"/>
</dbReference>
<dbReference type="InterPro" id="IPR022635">
    <property type="entry name" value="DNA_polIII_beta_C"/>
</dbReference>
<dbReference type="GO" id="GO:0008408">
    <property type="term" value="F:3'-5' exonuclease activity"/>
    <property type="evidence" value="ECO:0007669"/>
    <property type="project" value="InterPro"/>
</dbReference>
<keyword evidence="7" id="KW-0239">DNA-directed DNA polymerase</keyword>
<dbReference type="GO" id="GO:0003677">
    <property type="term" value="F:DNA binding"/>
    <property type="evidence" value="ECO:0007669"/>
    <property type="project" value="UniProtKB-KW"/>
</dbReference>
<dbReference type="AlphaFoldDB" id="A0A381VDH6"/>
<comment type="subcellular location">
    <subcellularLocation>
        <location evidence="1">Cytoplasm</location>
    </subcellularLocation>
</comment>
<keyword evidence="5" id="KW-0548">Nucleotidyltransferase</keyword>
<dbReference type="NCBIfam" id="TIGR00663">
    <property type="entry name" value="dnan"/>
    <property type="match status" value="1"/>
</dbReference>
<protein>
    <recommendedName>
        <fullName evidence="13">Beta sliding clamp</fullName>
    </recommendedName>
</protein>
<evidence type="ECO:0000256" key="3">
    <source>
        <dbReference type="ARBA" id="ARBA00022490"/>
    </source>
</evidence>
<evidence type="ECO:0000259" key="9">
    <source>
        <dbReference type="Pfam" id="PF00712"/>
    </source>
</evidence>
<gene>
    <name evidence="12" type="ORF">METZ01_LOCUS90955</name>
</gene>
<dbReference type="Gene3D" id="3.10.150.10">
    <property type="entry name" value="DNA Polymerase III, subunit A, domain 2"/>
    <property type="match status" value="1"/>
</dbReference>
<accession>A0A381VDH6</accession>